<keyword evidence="10" id="KW-0067">ATP-binding</keyword>
<comment type="catalytic activity">
    <reaction evidence="10">
        <text>beta-D-fructose 6-phosphate + ATP = beta-D-fructose 1,6-bisphosphate + ADP + H(+)</text>
        <dbReference type="Rhea" id="RHEA:16109"/>
        <dbReference type="ChEBI" id="CHEBI:15378"/>
        <dbReference type="ChEBI" id="CHEBI:30616"/>
        <dbReference type="ChEBI" id="CHEBI:32966"/>
        <dbReference type="ChEBI" id="CHEBI:57634"/>
        <dbReference type="ChEBI" id="CHEBI:456216"/>
        <dbReference type="EC" id="2.7.1.11"/>
    </reaction>
</comment>
<dbReference type="SUPFAM" id="SSF53784">
    <property type="entry name" value="Phosphofructokinase"/>
    <property type="match status" value="1"/>
</dbReference>
<dbReference type="GO" id="GO:0006002">
    <property type="term" value="P:fructose 6-phosphate metabolic process"/>
    <property type="evidence" value="ECO:0007669"/>
    <property type="project" value="InterPro"/>
</dbReference>
<evidence type="ECO:0000256" key="5">
    <source>
        <dbReference type="ARBA" id="ARBA00022679"/>
    </source>
</evidence>
<dbReference type="UniPathway" id="UPA00109">
    <property type="reaction ID" value="UER00182"/>
</dbReference>
<dbReference type="GO" id="GO:0016208">
    <property type="term" value="F:AMP binding"/>
    <property type="evidence" value="ECO:0007669"/>
    <property type="project" value="TreeGrafter"/>
</dbReference>
<feature type="binding site" evidence="10">
    <location>
        <position position="15"/>
    </location>
    <ligand>
        <name>ATP</name>
        <dbReference type="ChEBI" id="CHEBI:30616"/>
    </ligand>
</feature>
<dbReference type="InterPro" id="IPR022953">
    <property type="entry name" value="ATP_PFK"/>
</dbReference>
<keyword evidence="13" id="KW-1185">Reference proteome</keyword>
<dbReference type="eggNOG" id="COG0205">
    <property type="taxonomic scope" value="Bacteria"/>
</dbReference>
<dbReference type="HAMAP" id="MF_01976">
    <property type="entry name" value="Phosphofructokinase_III"/>
    <property type="match status" value="1"/>
</dbReference>
<dbReference type="EMBL" id="CP002432">
    <property type="protein sequence ID" value="ADU65602.1"/>
    <property type="molecule type" value="Genomic_DNA"/>
</dbReference>
<dbReference type="PIRSF" id="PIRSF000532">
    <property type="entry name" value="ATP_PFK_prok"/>
    <property type="match status" value="1"/>
</dbReference>
<evidence type="ECO:0000313" key="13">
    <source>
        <dbReference type="Proteomes" id="UP000002572"/>
    </source>
</evidence>
<feature type="binding site" evidence="10">
    <location>
        <position position="282"/>
    </location>
    <ligand>
        <name>substrate</name>
        <note>ligand shared between dimeric partners</note>
    </ligand>
</feature>
<dbReference type="PROSITE" id="PS00433">
    <property type="entry name" value="PHOSPHOFRUCTOKINASE"/>
    <property type="match status" value="1"/>
</dbReference>
<dbReference type="PANTHER" id="PTHR13697">
    <property type="entry name" value="PHOSPHOFRUCTOKINASE"/>
    <property type="match status" value="1"/>
</dbReference>
<dbReference type="GO" id="GO:0048029">
    <property type="term" value="F:monosaccharide binding"/>
    <property type="evidence" value="ECO:0007669"/>
    <property type="project" value="TreeGrafter"/>
</dbReference>
<evidence type="ECO:0000256" key="2">
    <source>
        <dbReference type="ARBA" id="ARBA00004496"/>
    </source>
</evidence>
<dbReference type="GO" id="GO:0005524">
    <property type="term" value="F:ATP binding"/>
    <property type="evidence" value="ECO:0007669"/>
    <property type="project" value="UniProtKB-KW"/>
</dbReference>
<evidence type="ECO:0000313" key="12">
    <source>
        <dbReference type="EMBL" id="ADU65602.1"/>
    </source>
</evidence>
<dbReference type="InterPro" id="IPR012003">
    <property type="entry name" value="ATP_PFK_prok-type"/>
</dbReference>
<evidence type="ECO:0000256" key="1">
    <source>
        <dbReference type="ARBA" id="ARBA00001946"/>
    </source>
</evidence>
<evidence type="ECO:0000256" key="9">
    <source>
        <dbReference type="ARBA" id="ARBA00023152"/>
    </source>
</evidence>
<dbReference type="InterPro" id="IPR012829">
    <property type="entry name" value="Phosphofructokinase_III"/>
</dbReference>
<accession>E6W2L8</accession>
<dbReference type="OrthoDB" id="9802503at2"/>
<evidence type="ECO:0000259" key="11">
    <source>
        <dbReference type="Pfam" id="PF00365"/>
    </source>
</evidence>
<feature type="site" description="Important for substrate specificity; cannot use PPi as phosphoryl donor" evidence="10">
    <location>
        <position position="122"/>
    </location>
</feature>
<dbReference type="Gene3D" id="3.40.50.450">
    <property type="match status" value="1"/>
</dbReference>
<dbReference type="Pfam" id="PF00365">
    <property type="entry name" value="PFK"/>
    <property type="match status" value="1"/>
</dbReference>
<dbReference type="PANTHER" id="PTHR13697:SF52">
    <property type="entry name" value="ATP-DEPENDENT 6-PHOSPHOFRUCTOKINASE 3"/>
    <property type="match status" value="1"/>
</dbReference>
<keyword evidence="9 10" id="KW-0324">Glycolysis</keyword>
<reference evidence="12 13" key="1">
    <citation type="submission" date="2010-12" db="EMBL/GenBank/DDBJ databases">
        <title>Complete sequence of Desulfurispirillum indicum S5.</title>
        <authorList>
            <consortium name="US DOE Joint Genome Institute"/>
            <person name="Lucas S."/>
            <person name="Copeland A."/>
            <person name="Lapidus A."/>
            <person name="Cheng J.-F."/>
            <person name="Goodwin L."/>
            <person name="Pitluck S."/>
            <person name="Chertkov O."/>
            <person name="Held B."/>
            <person name="Detter J.C."/>
            <person name="Han C."/>
            <person name="Tapia R."/>
            <person name="Land M."/>
            <person name="Hauser L."/>
            <person name="Kyrpides N."/>
            <person name="Ivanova N."/>
            <person name="Mikhailova N."/>
            <person name="Haggblom M."/>
            <person name="Rauschenbach I."/>
            <person name="Bini E."/>
            <person name="Woyke T."/>
        </authorList>
    </citation>
    <scope>NUCLEOTIDE SEQUENCE [LARGE SCALE GENOMIC DNA]</scope>
    <source>
        <strain evidence="13">ATCC BAA-1389 / DSM 22839 / S5</strain>
    </source>
</reference>
<evidence type="ECO:0000256" key="4">
    <source>
        <dbReference type="ARBA" id="ARBA00022490"/>
    </source>
</evidence>
<feature type="binding site" evidence="10">
    <location>
        <position position="121"/>
    </location>
    <ligand>
        <name>Mg(2+)</name>
        <dbReference type="ChEBI" id="CHEBI:18420"/>
        <note>catalytic</note>
    </ligand>
</feature>
<organism evidence="12 13">
    <name type="scientific">Desulfurispirillum indicum (strain ATCC BAA-1389 / DSM 22839 / S5)</name>
    <dbReference type="NCBI Taxonomy" id="653733"/>
    <lineage>
        <taxon>Bacteria</taxon>
        <taxon>Pseudomonadati</taxon>
        <taxon>Chrysiogenota</taxon>
        <taxon>Chrysiogenia</taxon>
        <taxon>Chrysiogenales</taxon>
        <taxon>Chrysiogenaceae</taxon>
        <taxon>Desulfurispirillum</taxon>
    </lineage>
</organism>
<dbReference type="FunFam" id="3.40.50.460:FF:000002">
    <property type="entry name" value="ATP-dependent 6-phosphofructokinase"/>
    <property type="match status" value="1"/>
</dbReference>
<evidence type="ECO:0000256" key="3">
    <source>
        <dbReference type="ARBA" id="ARBA00004679"/>
    </source>
</evidence>
<dbReference type="GO" id="GO:0061621">
    <property type="term" value="P:canonical glycolysis"/>
    <property type="evidence" value="ECO:0007669"/>
    <property type="project" value="TreeGrafter"/>
</dbReference>
<proteinExistence type="inferred from homology"/>
<feature type="binding site" description="in other chain" evidence="10">
    <location>
        <begin position="187"/>
        <end position="189"/>
    </location>
    <ligand>
        <name>substrate</name>
        <note>ligand shared between dimeric partners</note>
    </ligand>
</feature>
<feature type="binding site" evidence="10">
    <location>
        <begin position="120"/>
        <end position="123"/>
    </location>
    <ligand>
        <name>ATP</name>
        <dbReference type="ChEBI" id="CHEBI:30616"/>
    </ligand>
</feature>
<dbReference type="Gene3D" id="3.40.50.460">
    <property type="entry name" value="Phosphofructokinase domain"/>
    <property type="match status" value="1"/>
</dbReference>
<comment type="similarity">
    <text evidence="10">Belongs to the phosphofructokinase type A (PFKA) family. Mixed-substrate PFK group III subfamily.</text>
</comment>
<dbReference type="GO" id="GO:0005945">
    <property type="term" value="C:6-phosphofructokinase complex"/>
    <property type="evidence" value="ECO:0007669"/>
    <property type="project" value="TreeGrafter"/>
</dbReference>
<dbReference type="Proteomes" id="UP000002572">
    <property type="component" value="Chromosome"/>
</dbReference>
<dbReference type="PRINTS" id="PR00476">
    <property type="entry name" value="PHFRCTKINASE"/>
</dbReference>
<feature type="binding site" description="in other chain" evidence="10">
    <location>
        <begin position="143"/>
        <end position="145"/>
    </location>
    <ligand>
        <name>substrate</name>
        <note>ligand shared between dimeric partners</note>
    </ligand>
</feature>
<comment type="cofactor">
    <cofactor evidence="1 10">
        <name>Mg(2+)</name>
        <dbReference type="ChEBI" id="CHEBI:18420"/>
    </cofactor>
</comment>
<protein>
    <recommendedName>
        <fullName evidence="10">ATP-dependent 6-phosphofructokinase</fullName>
        <shortName evidence="10">ATP-PFK</shortName>
        <shortName evidence="10">Phosphofructokinase</shortName>
        <ecNumber evidence="10">2.7.1.11</ecNumber>
    </recommendedName>
    <alternativeName>
        <fullName evidence="10">Phosphohexokinase</fullName>
    </alternativeName>
</protein>
<dbReference type="InParanoid" id="E6W2L8"/>
<dbReference type="KEGG" id="din:Selin_0862"/>
<feature type="active site" description="Proton acceptor" evidence="10">
    <location>
        <position position="145"/>
    </location>
</feature>
<dbReference type="GO" id="GO:0003872">
    <property type="term" value="F:6-phosphofructokinase activity"/>
    <property type="evidence" value="ECO:0007669"/>
    <property type="project" value="UniProtKB-UniRule"/>
</dbReference>
<dbReference type="GO" id="GO:0042802">
    <property type="term" value="F:identical protein binding"/>
    <property type="evidence" value="ECO:0007669"/>
    <property type="project" value="TreeGrafter"/>
</dbReference>
<dbReference type="NCBIfam" id="TIGR02483">
    <property type="entry name" value="PFK_mixed"/>
    <property type="match status" value="1"/>
</dbReference>
<dbReference type="InterPro" id="IPR035966">
    <property type="entry name" value="PKF_sf"/>
</dbReference>
<comment type="subcellular location">
    <subcellularLocation>
        <location evidence="2 10">Cytoplasm</location>
    </subcellularLocation>
</comment>
<feature type="binding site" description="in other chain" evidence="10">
    <location>
        <position position="239"/>
    </location>
    <ligand>
        <name>substrate</name>
        <note>ligand shared between dimeric partners</note>
    </ligand>
</feature>
<evidence type="ECO:0000256" key="8">
    <source>
        <dbReference type="ARBA" id="ARBA00022842"/>
    </source>
</evidence>
<dbReference type="GO" id="GO:0047334">
    <property type="term" value="F:diphosphate-fructose-6-phosphate 1-phosphotransferase activity"/>
    <property type="evidence" value="ECO:0007669"/>
    <property type="project" value="InterPro"/>
</dbReference>
<keyword evidence="10" id="KW-0547">Nucleotide-binding</keyword>
<keyword evidence="8 10" id="KW-0460">Magnesium</keyword>
<gene>
    <name evidence="10" type="primary">pfkA</name>
    <name evidence="12" type="ordered locus">Selin_0862</name>
</gene>
<feature type="domain" description="Phosphofructokinase" evidence="11">
    <location>
        <begin position="7"/>
        <end position="314"/>
    </location>
</feature>
<comment type="function">
    <text evidence="10">Catalyzes the phosphorylation of D-fructose 6-phosphate to fructose 1,6-bisphosphate by ATP, the first committing step of glycolysis.</text>
</comment>
<dbReference type="FunCoup" id="E6W2L8">
    <property type="interactions" value="458"/>
</dbReference>
<keyword evidence="7 10" id="KW-0418">Kinase</keyword>
<evidence type="ECO:0000256" key="6">
    <source>
        <dbReference type="ARBA" id="ARBA00022723"/>
    </source>
</evidence>
<dbReference type="HOGENOM" id="CLU_020655_0_0_0"/>
<dbReference type="STRING" id="653733.Selin_0862"/>
<keyword evidence="4 10" id="KW-0963">Cytoplasm</keyword>
<comment type="pathway">
    <text evidence="3 10">Carbohydrate degradation; glycolysis; D-glyceraldehyde 3-phosphate and glycerone phosphate from D-glucose: step 3/4.</text>
</comment>
<name>E6W2L8_DESIS</name>
<keyword evidence="6 10" id="KW-0479">Metal-binding</keyword>
<evidence type="ECO:0000256" key="7">
    <source>
        <dbReference type="ARBA" id="ARBA00022777"/>
    </source>
</evidence>
<dbReference type="NCBIfam" id="NF002872">
    <property type="entry name" value="PRK03202.1"/>
    <property type="match status" value="1"/>
</dbReference>
<dbReference type="InterPro" id="IPR000023">
    <property type="entry name" value="Phosphofructokinase_dom"/>
</dbReference>
<sequence length="364" mass="38984">MAIEIRKIAISTGGGDCPGLNAVIRAVVRTANIKYGWEVVGIKDGLQGVMDTTTKLIPLNRHNVAGFLQKGGTVLGTTNRGNPFEIKQEIDGRMQTVDISDAVVENIRREHIDAVVGIGGDGTMLIMNQLYKKGIPIVGVPKTIDNDLLSTDVTFGFDTAVAIATDALDRLQTTAASHHRVMVVELMGRYAGWIALHSGIAGGAEVILIPEIPYNIERVCDVIRQRMKREGFSIVVVAEGAKPVGGSHSVLHEGGQGAVERLGGVAYKVAEEIEHFTGAEVRTTVLGHVQRGGAPTAYDRVLSTRFGVAAADLIHEGNFGRMVTLRGTEICDVTFEEAIENLKFVDPDGQLVRAAEEIGVCLGR</sequence>
<evidence type="ECO:0000256" key="10">
    <source>
        <dbReference type="HAMAP-Rule" id="MF_01976"/>
    </source>
</evidence>
<feature type="binding site" description="in other chain" evidence="10">
    <location>
        <begin position="288"/>
        <end position="291"/>
    </location>
    <ligand>
        <name>substrate</name>
        <note>ligand shared between dimeric partners</note>
    </ligand>
</feature>
<dbReference type="AlphaFoldDB" id="E6W2L8"/>
<dbReference type="InterPro" id="IPR015912">
    <property type="entry name" value="Phosphofructokinase_CS"/>
</dbReference>
<dbReference type="RefSeq" id="WP_013505488.1">
    <property type="nucleotide sequence ID" value="NC_014836.1"/>
</dbReference>
<dbReference type="GO" id="GO:0030388">
    <property type="term" value="P:fructose 1,6-bisphosphate metabolic process"/>
    <property type="evidence" value="ECO:0007669"/>
    <property type="project" value="TreeGrafter"/>
</dbReference>
<feature type="binding site" evidence="10">
    <location>
        <position position="180"/>
    </location>
    <ligand>
        <name>substrate</name>
        <note>ligand shared between dimeric partners</note>
    </ligand>
</feature>
<dbReference type="GO" id="GO:0070095">
    <property type="term" value="F:fructose-6-phosphate binding"/>
    <property type="evidence" value="ECO:0007669"/>
    <property type="project" value="TreeGrafter"/>
</dbReference>
<comment type="caution">
    <text evidence="10">Lacks conserved residue(s) required for the propagation of feature annotation.</text>
</comment>
<dbReference type="EC" id="2.7.1.11" evidence="10"/>
<comment type="subunit">
    <text evidence="10">Homodimer or homotetramer.</text>
</comment>
<dbReference type="GO" id="GO:0046872">
    <property type="term" value="F:metal ion binding"/>
    <property type="evidence" value="ECO:0007669"/>
    <property type="project" value="UniProtKB-KW"/>
</dbReference>
<keyword evidence="5 10" id="KW-0808">Transferase</keyword>
<feature type="binding site" evidence="10">
    <location>
        <begin position="80"/>
        <end position="81"/>
    </location>
    <ligand>
        <name>ATP</name>
        <dbReference type="ChEBI" id="CHEBI:30616"/>
    </ligand>
</feature>